<accession>A0A143HLQ5</accession>
<dbReference type="PROSITE" id="PS51257">
    <property type="entry name" value="PROKAR_LIPOPROTEIN"/>
    <property type="match status" value="1"/>
</dbReference>
<dbReference type="OrthoDB" id="9770517at2"/>
<evidence type="ECO:0000256" key="2">
    <source>
        <dbReference type="RuleBase" id="RU362097"/>
    </source>
</evidence>
<name>A0A143HLQ5_MICTH</name>
<evidence type="ECO:0000256" key="1">
    <source>
        <dbReference type="ARBA" id="ARBA00007613"/>
    </source>
</evidence>
<protein>
    <submittedName>
        <fullName evidence="4">Transporter</fullName>
    </submittedName>
</protein>
<keyword evidence="2" id="KW-0732">Signal</keyword>
<keyword evidence="2" id="KW-0449">Lipoprotein</keyword>
<organism evidence="4 5">
    <name type="scientific">Microbulbifer thermotolerans</name>
    <dbReference type="NCBI Taxonomy" id="252514"/>
    <lineage>
        <taxon>Bacteria</taxon>
        <taxon>Pseudomonadati</taxon>
        <taxon>Pseudomonadota</taxon>
        <taxon>Gammaproteobacteria</taxon>
        <taxon>Cellvibrionales</taxon>
        <taxon>Microbulbiferaceae</taxon>
        <taxon>Microbulbifer</taxon>
    </lineage>
</organism>
<comment type="similarity">
    <text evidence="1 2">Belongs to the outer membrane factor (OMF) (TC 1.B.17) family.</text>
</comment>
<dbReference type="RefSeq" id="WP_067153048.1">
    <property type="nucleotide sequence ID" value="NZ_CP014864.1"/>
</dbReference>
<evidence type="ECO:0000313" key="4">
    <source>
        <dbReference type="EMBL" id="AMX02437.1"/>
    </source>
</evidence>
<dbReference type="Pfam" id="PF02321">
    <property type="entry name" value="OEP"/>
    <property type="match status" value="2"/>
</dbReference>
<feature type="coiled-coil region" evidence="3">
    <location>
        <begin position="215"/>
        <end position="249"/>
    </location>
</feature>
<dbReference type="PANTHER" id="PTHR30203:SF33">
    <property type="entry name" value="BLR4455 PROTEIN"/>
    <property type="match status" value="1"/>
</dbReference>
<keyword evidence="2" id="KW-0472">Membrane</keyword>
<feature type="signal peptide" evidence="2">
    <location>
        <begin position="1"/>
        <end position="18"/>
    </location>
</feature>
<feature type="chain" id="PRO_5007357188" evidence="2">
    <location>
        <begin position="19"/>
        <end position="482"/>
    </location>
</feature>
<dbReference type="Gene3D" id="1.20.1600.10">
    <property type="entry name" value="Outer membrane efflux proteins (OEP)"/>
    <property type="match status" value="1"/>
</dbReference>
<dbReference type="Gene3D" id="2.20.200.10">
    <property type="entry name" value="Outer membrane efflux proteins (OEP)"/>
    <property type="match status" value="1"/>
</dbReference>
<evidence type="ECO:0000256" key="3">
    <source>
        <dbReference type="SAM" id="Coils"/>
    </source>
</evidence>
<dbReference type="GO" id="GO:0009279">
    <property type="term" value="C:cell outer membrane"/>
    <property type="evidence" value="ECO:0007669"/>
    <property type="project" value="UniProtKB-SubCell"/>
</dbReference>
<dbReference type="EMBL" id="CP014864">
    <property type="protein sequence ID" value="AMX02437.1"/>
    <property type="molecule type" value="Genomic_DNA"/>
</dbReference>
<dbReference type="GO" id="GO:0015562">
    <property type="term" value="F:efflux transmembrane transporter activity"/>
    <property type="evidence" value="ECO:0007669"/>
    <property type="project" value="InterPro"/>
</dbReference>
<keyword evidence="2" id="KW-0812">Transmembrane</keyword>
<dbReference type="PANTHER" id="PTHR30203">
    <property type="entry name" value="OUTER MEMBRANE CATION EFFLUX PROTEIN"/>
    <property type="match status" value="1"/>
</dbReference>
<dbReference type="NCBIfam" id="TIGR01845">
    <property type="entry name" value="outer_NodT"/>
    <property type="match status" value="1"/>
</dbReference>
<dbReference type="InterPro" id="IPR003423">
    <property type="entry name" value="OMP_efflux"/>
</dbReference>
<comment type="subcellular location">
    <subcellularLocation>
        <location evidence="2">Cell outer membrane</location>
        <topology evidence="2">Lipid-anchor</topology>
    </subcellularLocation>
</comment>
<proteinExistence type="inferred from homology"/>
<sequence length="482" mass="53587">MRFHRLIALCLPLLTACASPTLPPDLAKESLGLPDTFRASGTEMAEIRWWRSFNDPQMDRLVLLALQDSPDLQATLWRLQQSAAAARGARAGFWPRLTGRLENTEQRRADGDFDFEGSENEGNTWSGRLAASYEVDLWGRVRAGSKAAEADYLAQEQNLQTAALSLAAEVSIAWLELREQWGQRDLLAQQLEINRQTLQVLEMRFGRGVSAAADVLQQRQLVQQSEQELQQAEADIETLKVQLAALLGISVQRLEPLVQTAPGMPSMPALPDTGVPGRLLLRRPDVQQAQRELLADYYSAEQAWADRLPVISLSAVASGGGPAISDIVDDWLLTLTAAVEGVIFDGGQLAAAQEQADAALQERWALYRGTVIQALSEVEQALIREQAVLDRLRHLRERERLADMIVERQRRNYARGTVDFLNVLTATNSQQSLARQILTAQRELLENRVTLYRALSGGLPWEDLPAAEPVELELYRTGELDA</sequence>
<dbReference type="InterPro" id="IPR010131">
    <property type="entry name" value="MdtP/NodT-like"/>
</dbReference>
<gene>
    <name evidence="4" type="ORF">A3224_07440</name>
</gene>
<reference evidence="5" key="1">
    <citation type="submission" date="2016-03" db="EMBL/GenBank/DDBJ databases">
        <authorList>
            <person name="Lee Y.-S."/>
            <person name="Choi Y.-L."/>
        </authorList>
    </citation>
    <scope>NUCLEOTIDE SEQUENCE [LARGE SCALE GENOMIC DNA]</scope>
    <source>
        <strain evidence="5">DAU221</strain>
    </source>
</reference>
<dbReference type="GeneID" id="76607881"/>
<dbReference type="Proteomes" id="UP000076077">
    <property type="component" value="Chromosome"/>
</dbReference>
<dbReference type="STRING" id="252514.A3224_07440"/>
<dbReference type="AlphaFoldDB" id="A0A143HLQ5"/>
<keyword evidence="2" id="KW-0564">Palmitate</keyword>
<keyword evidence="3" id="KW-0175">Coiled coil</keyword>
<dbReference type="SUPFAM" id="SSF56954">
    <property type="entry name" value="Outer membrane efflux proteins (OEP)"/>
    <property type="match status" value="1"/>
</dbReference>
<dbReference type="KEGG" id="mthd:A3224_07440"/>
<evidence type="ECO:0000313" key="5">
    <source>
        <dbReference type="Proteomes" id="UP000076077"/>
    </source>
</evidence>
<keyword evidence="5" id="KW-1185">Reference proteome</keyword>
<keyword evidence="2" id="KW-1134">Transmembrane beta strand</keyword>